<reference evidence="2" key="1">
    <citation type="journal article" date="2023" name="Mol. Plant Microbe Interact.">
        <title>Elucidating the Obligate Nature and Biological Capacity of an Invasive Fungal Corn Pathogen.</title>
        <authorList>
            <person name="MacCready J.S."/>
            <person name="Roggenkamp E.M."/>
            <person name="Gdanetz K."/>
            <person name="Chilvers M.I."/>
        </authorList>
    </citation>
    <scope>NUCLEOTIDE SEQUENCE</scope>
    <source>
        <strain evidence="2">PM02</strain>
    </source>
</reference>
<feature type="compositionally biased region" description="Low complexity" evidence="1">
    <location>
        <begin position="160"/>
        <end position="172"/>
    </location>
</feature>
<feature type="compositionally biased region" description="Basic and acidic residues" evidence="1">
    <location>
        <begin position="376"/>
        <end position="398"/>
    </location>
</feature>
<feature type="compositionally biased region" description="Acidic residues" evidence="1">
    <location>
        <begin position="50"/>
        <end position="69"/>
    </location>
</feature>
<accession>A0AAD9ICQ7</accession>
<feature type="compositionally biased region" description="Low complexity" evidence="1">
    <location>
        <begin position="759"/>
        <end position="770"/>
    </location>
</feature>
<feature type="region of interest" description="Disordered" evidence="1">
    <location>
        <begin position="636"/>
        <end position="672"/>
    </location>
</feature>
<proteinExistence type="predicted"/>
<feature type="compositionally biased region" description="Polar residues" evidence="1">
    <location>
        <begin position="348"/>
        <end position="360"/>
    </location>
</feature>
<feature type="compositionally biased region" description="Low complexity" evidence="1">
    <location>
        <begin position="70"/>
        <end position="81"/>
    </location>
</feature>
<feature type="compositionally biased region" description="Basic and acidic residues" evidence="1">
    <location>
        <begin position="497"/>
        <end position="507"/>
    </location>
</feature>
<sequence length="838" mass="86426">MDGSSGTYGTAFRSNYSPADATNPSADRYKTNVNRSKTRKWVEAKQQTYDGDDWGADYDEDDDDDDDAEPVAMPTAAAARQAHQETLERAAQAPARPLGPRQPWSGPSTAPPPNSNDLPLFRGGGSGQPQPMPPLHLDTEEALLPAPAAVFAPHQQKLRSASASPGIPSPGSNLFPPRQSSLGQQDGHDAAESSRPASLASALSARNMSPARQGQQAPAKPVQETSRTRMAGLAPVAERMSEYGMDGLLASYQDGHEHEVQRMATSPQLPSLSRMSAFGDDFLSASSSHPGAEHMLPDNMPTTLHDHDQEQGRIQTPATPAAAARPATSRLPRLATDAPQPSPHDLSTPGSASQSGQVQNLVRAINSRSPSPAKAAAREEDSPARAESTAAHDFEEGSRGSLSTTAHASDIMPTAPLNPRKVADPSAAPPDGRCTPPPVERRSTCESATSSPVKESDMLREEIMQSLSPGQPPPPPPMPIPVPMPVPMPVQASSTRSADEPVTRESESSYLSSLYDEYWSTGQGKSGVGSDGGLEDARQRGAGAGPGAAVAAVAPEQPFDPERTPKAAQAAPLPHASNARRFSWETGPEQVNLDAGPSGSAEGSGGDATSGRPGSASAAPGEKVLVPPLLEEEEKELADLAPSTSQDVGAEARGAEGAFSSSTSETIAQQPDMTTILSFRQILDMASPAERIAAFRSTRAQFSTLDTGLHGWLRGMCRASYGGGEHVGLTGSFGGGLVGSRSGAPGRGRQSGGSREMLGAAAAAAAAAGQPEGGGEGTEASDLGSVGGGGGSLGLGHMGHTGQQVGAKGKELFKSAGKAGKGLLSKGRNKLRGTGLTL</sequence>
<feature type="compositionally biased region" description="Gly residues" evidence="1">
    <location>
        <begin position="785"/>
        <end position="799"/>
    </location>
</feature>
<feature type="compositionally biased region" description="Low complexity" evidence="1">
    <location>
        <begin position="316"/>
        <end position="335"/>
    </location>
</feature>
<dbReference type="EMBL" id="JAQQPM010000009">
    <property type="protein sequence ID" value="KAK2075071.1"/>
    <property type="molecule type" value="Genomic_DNA"/>
</dbReference>
<feature type="region of interest" description="Disordered" evidence="1">
    <location>
        <begin position="740"/>
        <end position="806"/>
    </location>
</feature>
<evidence type="ECO:0000256" key="1">
    <source>
        <dbReference type="SAM" id="MobiDB-lite"/>
    </source>
</evidence>
<feature type="region of interest" description="Disordered" evidence="1">
    <location>
        <begin position="819"/>
        <end position="838"/>
    </location>
</feature>
<evidence type="ECO:0000313" key="3">
    <source>
        <dbReference type="Proteomes" id="UP001217918"/>
    </source>
</evidence>
<comment type="caution">
    <text evidence="2">The sequence shown here is derived from an EMBL/GenBank/DDBJ whole genome shotgun (WGS) entry which is preliminary data.</text>
</comment>
<name>A0AAD9ICQ7_9PEZI</name>
<evidence type="ECO:0000313" key="2">
    <source>
        <dbReference type="EMBL" id="KAK2075071.1"/>
    </source>
</evidence>
<feature type="compositionally biased region" description="Basic and acidic residues" evidence="1">
    <location>
        <begin position="454"/>
        <end position="463"/>
    </location>
</feature>
<gene>
    <name evidence="2" type="ORF">P8C59_009229</name>
</gene>
<feature type="compositionally biased region" description="Polar residues" evidence="1">
    <location>
        <begin position="659"/>
        <end position="672"/>
    </location>
</feature>
<dbReference type="Proteomes" id="UP001217918">
    <property type="component" value="Unassembled WGS sequence"/>
</dbReference>
<feature type="compositionally biased region" description="Low complexity" evidence="1">
    <location>
        <begin position="193"/>
        <end position="206"/>
    </location>
</feature>
<keyword evidence="3" id="KW-1185">Reference proteome</keyword>
<feature type="region of interest" description="Disordered" evidence="1">
    <location>
        <begin position="283"/>
        <end position="621"/>
    </location>
</feature>
<organism evidence="2 3">
    <name type="scientific">Phyllachora maydis</name>
    <dbReference type="NCBI Taxonomy" id="1825666"/>
    <lineage>
        <taxon>Eukaryota</taxon>
        <taxon>Fungi</taxon>
        <taxon>Dikarya</taxon>
        <taxon>Ascomycota</taxon>
        <taxon>Pezizomycotina</taxon>
        <taxon>Sordariomycetes</taxon>
        <taxon>Sordariomycetidae</taxon>
        <taxon>Phyllachorales</taxon>
        <taxon>Phyllachoraceae</taxon>
        <taxon>Phyllachora</taxon>
    </lineage>
</organism>
<dbReference type="AlphaFoldDB" id="A0AAD9ICQ7"/>
<protein>
    <submittedName>
        <fullName evidence="2">Uncharacterized protein</fullName>
    </submittedName>
</protein>
<feature type="region of interest" description="Disordered" evidence="1">
    <location>
        <begin position="1"/>
        <end position="271"/>
    </location>
</feature>
<feature type="compositionally biased region" description="Pro residues" evidence="1">
    <location>
        <begin position="470"/>
        <end position="488"/>
    </location>
</feature>
<feature type="compositionally biased region" description="Polar residues" evidence="1">
    <location>
        <begin position="1"/>
        <end position="35"/>
    </location>
</feature>